<evidence type="ECO:0000313" key="2">
    <source>
        <dbReference type="Proteomes" id="UP001630127"/>
    </source>
</evidence>
<keyword evidence="2" id="KW-1185">Reference proteome</keyword>
<name>A0ABD2Z1X4_9GENT</name>
<sequence>MASHEETLRKLEVEFDVDWAEGPFDMYDDGHESDDPNLNPSSAYREKDLEEYFVTMSKIGVPTFEGGIDLDKADKWFGQIKKIRVLLKISKLLKLQEVTHFLERNAKT</sequence>
<accession>A0ABD2Z1X4</accession>
<comment type="caution">
    <text evidence="1">The sequence shown here is derived from an EMBL/GenBank/DDBJ whole genome shotgun (WGS) entry which is preliminary data.</text>
</comment>
<dbReference type="AlphaFoldDB" id="A0ABD2Z1X4"/>
<gene>
    <name evidence="1" type="ORF">ACH5RR_025563</name>
</gene>
<dbReference type="EMBL" id="JBJUIK010000011">
    <property type="protein sequence ID" value="KAL3512846.1"/>
    <property type="molecule type" value="Genomic_DNA"/>
</dbReference>
<evidence type="ECO:0000313" key="1">
    <source>
        <dbReference type="EMBL" id="KAL3512846.1"/>
    </source>
</evidence>
<organism evidence="1 2">
    <name type="scientific">Cinchona calisaya</name>
    <dbReference type="NCBI Taxonomy" id="153742"/>
    <lineage>
        <taxon>Eukaryota</taxon>
        <taxon>Viridiplantae</taxon>
        <taxon>Streptophyta</taxon>
        <taxon>Embryophyta</taxon>
        <taxon>Tracheophyta</taxon>
        <taxon>Spermatophyta</taxon>
        <taxon>Magnoliopsida</taxon>
        <taxon>eudicotyledons</taxon>
        <taxon>Gunneridae</taxon>
        <taxon>Pentapetalae</taxon>
        <taxon>asterids</taxon>
        <taxon>lamiids</taxon>
        <taxon>Gentianales</taxon>
        <taxon>Rubiaceae</taxon>
        <taxon>Cinchonoideae</taxon>
        <taxon>Cinchoneae</taxon>
        <taxon>Cinchona</taxon>
    </lineage>
</organism>
<dbReference type="Proteomes" id="UP001630127">
    <property type="component" value="Unassembled WGS sequence"/>
</dbReference>
<proteinExistence type="predicted"/>
<reference evidence="1 2" key="1">
    <citation type="submission" date="2024-11" db="EMBL/GenBank/DDBJ databases">
        <title>A near-complete genome assembly of Cinchona calisaya.</title>
        <authorList>
            <person name="Lian D.C."/>
            <person name="Zhao X.W."/>
            <person name="Wei L."/>
        </authorList>
    </citation>
    <scope>NUCLEOTIDE SEQUENCE [LARGE SCALE GENOMIC DNA]</scope>
    <source>
        <tissue evidence="1">Nenye</tissue>
    </source>
</reference>
<protein>
    <submittedName>
        <fullName evidence="1">Uncharacterized protein</fullName>
    </submittedName>
</protein>